<dbReference type="EMBL" id="CM020618">
    <property type="protein sequence ID" value="KAK1858526.1"/>
    <property type="molecule type" value="Genomic_DNA"/>
</dbReference>
<name>A0ACC3BKN3_PYRYE</name>
<protein>
    <submittedName>
        <fullName evidence="1">Uncharacterized protein</fullName>
    </submittedName>
</protein>
<reference evidence="1" key="1">
    <citation type="submission" date="2019-11" db="EMBL/GenBank/DDBJ databases">
        <title>Nori genome reveals adaptations in red seaweeds to the harsh intertidal environment.</title>
        <authorList>
            <person name="Wang D."/>
            <person name="Mao Y."/>
        </authorList>
    </citation>
    <scope>NUCLEOTIDE SEQUENCE</scope>
    <source>
        <tissue evidence="1">Gametophyte</tissue>
    </source>
</reference>
<evidence type="ECO:0000313" key="2">
    <source>
        <dbReference type="Proteomes" id="UP000798662"/>
    </source>
</evidence>
<organism evidence="1 2">
    <name type="scientific">Pyropia yezoensis</name>
    <name type="common">Susabi-nori</name>
    <name type="synonym">Porphyra yezoensis</name>
    <dbReference type="NCBI Taxonomy" id="2788"/>
    <lineage>
        <taxon>Eukaryota</taxon>
        <taxon>Rhodophyta</taxon>
        <taxon>Bangiophyceae</taxon>
        <taxon>Bangiales</taxon>
        <taxon>Bangiaceae</taxon>
        <taxon>Pyropia</taxon>
    </lineage>
</organism>
<comment type="caution">
    <text evidence="1">The sequence shown here is derived from an EMBL/GenBank/DDBJ whole genome shotgun (WGS) entry which is preliminary data.</text>
</comment>
<proteinExistence type="predicted"/>
<gene>
    <name evidence="1" type="ORF">I4F81_001127</name>
</gene>
<dbReference type="Proteomes" id="UP000798662">
    <property type="component" value="Chromosome 1"/>
</dbReference>
<sequence>MLKHDRPCCVATPHALPCAPAPIIRRQPLLGRLLFPGLSWPLVFLPTVPSAVSQRCSSRFPCSVRPALPSSSHPPFWPPPLPHPPALPASSPSLVSTPSALISPPLAHMLASMELPLIDLAALLPDASPPLPDGARAAALASLRGALSAVGFFHLTNHGVSAELQRRLLAATAAFFDLPASKKEAVALRACPGSGRGYQRLRESVTAGAADVHEAVDVYETVAPGDPSLCGAVEALRTAAATGASADAAASALTALVTADNPRLPADLHATLDEYVAAARAAAAATLGVVAEAAGLDAATAAAVAEGAFWNARLISYPPVDGAGANADAGVVDGSVPPPAGELGCGAHCDYGLLTLVAATRNAASRGCLQVWAPDAGAPGGGTWVAADPPPGAPADTLVVNVGDWLAAVTGGAIRSSRHRVMSPTRGGRGKEDDGGGGGRVSVPFFFEPALDARPAASLPVTTVAAADVAAAAAGKEDEEGSEGAAAAAPSSLVTRSGRRVSCYGEFLLSKVATNFAFETAGGGGGL</sequence>
<keyword evidence="2" id="KW-1185">Reference proteome</keyword>
<accession>A0ACC3BKN3</accession>
<evidence type="ECO:0000313" key="1">
    <source>
        <dbReference type="EMBL" id="KAK1858526.1"/>
    </source>
</evidence>